<protein>
    <recommendedName>
        <fullName evidence="3">Toxin-antitoxin system YwqK family antitoxin</fullName>
    </recommendedName>
</protein>
<organism evidence="1 2">
    <name type="scientific">Flavobacterium alvei</name>
    <dbReference type="NCBI Taxonomy" id="2080416"/>
    <lineage>
        <taxon>Bacteria</taxon>
        <taxon>Pseudomonadati</taxon>
        <taxon>Bacteroidota</taxon>
        <taxon>Flavobacteriia</taxon>
        <taxon>Flavobacteriales</taxon>
        <taxon>Flavobacteriaceae</taxon>
        <taxon>Flavobacterium</taxon>
    </lineage>
</organism>
<accession>A0A2S5AFE4</accession>
<sequence>MKTKFILYLIIFFSLNVYSQDSLSIKEIYNENYLTYRKDNNELFNGIAHKFKHKDHLLGTAEFKNGVLIKLTTYFNGKKRIISEEKLYNDNGKIEKRINYEYSKDYKWIEYYDENGNKILEEDYSNGKLVFKCPFLNNKRNGIQISINEKGEKSECKFLNGKYIKN</sequence>
<evidence type="ECO:0008006" key="3">
    <source>
        <dbReference type="Google" id="ProtNLM"/>
    </source>
</evidence>
<reference evidence="1 2" key="1">
    <citation type="submission" date="2018-01" db="EMBL/GenBank/DDBJ databases">
        <authorList>
            <person name="Gaut B.S."/>
            <person name="Morton B.R."/>
            <person name="Clegg M.T."/>
            <person name="Duvall M.R."/>
        </authorList>
    </citation>
    <scope>NUCLEOTIDE SEQUENCE [LARGE SCALE GENOMIC DNA]</scope>
    <source>
        <strain evidence="1 2">HR-AY</strain>
    </source>
</reference>
<evidence type="ECO:0000313" key="2">
    <source>
        <dbReference type="Proteomes" id="UP000237310"/>
    </source>
</evidence>
<dbReference type="EMBL" id="PQVG01000001">
    <property type="protein sequence ID" value="POY41019.1"/>
    <property type="molecule type" value="Genomic_DNA"/>
</dbReference>
<dbReference type="Proteomes" id="UP000237310">
    <property type="component" value="Unassembled WGS sequence"/>
</dbReference>
<dbReference type="Gene3D" id="3.90.930.1">
    <property type="match status" value="1"/>
</dbReference>
<dbReference type="OrthoDB" id="1441261at2"/>
<evidence type="ECO:0000313" key="1">
    <source>
        <dbReference type="EMBL" id="POY41019.1"/>
    </source>
</evidence>
<name>A0A2S5AFE4_9FLAO</name>
<dbReference type="AlphaFoldDB" id="A0A2S5AFE4"/>
<dbReference type="RefSeq" id="WP_103803946.1">
    <property type="nucleotide sequence ID" value="NZ_PQVG01000001.1"/>
</dbReference>
<keyword evidence="2" id="KW-1185">Reference proteome</keyword>
<gene>
    <name evidence="1" type="ORF">C3L50_00385</name>
</gene>
<proteinExistence type="predicted"/>
<comment type="caution">
    <text evidence="1">The sequence shown here is derived from an EMBL/GenBank/DDBJ whole genome shotgun (WGS) entry which is preliminary data.</text>
</comment>